<gene>
    <name evidence="2" type="ORF">BE0216_03715</name>
    <name evidence="1" type="ORF">BEUL_1292</name>
</gene>
<evidence type="ECO:0000313" key="4">
    <source>
        <dbReference type="Proteomes" id="UP000593943"/>
    </source>
</evidence>
<sequence length="159" mass="17708">MVAKNTAKSTENIENVEAVETEASNTFPETWNELKGNPLFEGVPDMVQAADFSPTVSARFAVMRAHVQERADLLDKMGALGGDHTDSYDATAEVIAVAETIEYANYFYESIAVSEEAYHTWVKGRTAVDMFYLMLLLTRFYERALGKSSASKVRFETAE</sequence>
<accession>A0A261GA33</accession>
<dbReference type="EMBL" id="CP062938">
    <property type="protein sequence ID" value="QOL31667.1"/>
    <property type="molecule type" value="Genomic_DNA"/>
</dbReference>
<organism evidence="1 3">
    <name type="scientific">Bifidobacterium eulemuris</name>
    <dbReference type="NCBI Taxonomy" id="1765219"/>
    <lineage>
        <taxon>Bacteria</taxon>
        <taxon>Bacillati</taxon>
        <taxon>Actinomycetota</taxon>
        <taxon>Actinomycetes</taxon>
        <taxon>Bifidobacteriales</taxon>
        <taxon>Bifidobacteriaceae</taxon>
        <taxon>Bifidobacterium</taxon>
    </lineage>
</organism>
<dbReference type="RefSeq" id="WP_094636864.1">
    <property type="nucleotide sequence ID" value="NZ_CP062938.1"/>
</dbReference>
<reference evidence="1 3" key="1">
    <citation type="journal article" date="2017" name="BMC Genomics">
        <title>Comparative genomic and phylogenomic analyses of the Bifidobacteriaceae family.</title>
        <authorList>
            <person name="Lugli G.A."/>
            <person name="Milani C."/>
            <person name="Turroni F."/>
            <person name="Duranti S."/>
            <person name="Mancabelli L."/>
            <person name="Mangifesta M."/>
            <person name="Ferrario C."/>
            <person name="Modesto M."/>
            <person name="Mattarelli P."/>
            <person name="Jiri K."/>
            <person name="van Sinderen D."/>
            <person name="Ventura M."/>
        </authorList>
    </citation>
    <scope>NUCLEOTIDE SEQUENCE [LARGE SCALE GENOMIC DNA]</scope>
    <source>
        <strain evidence="1 3">DSM 100216</strain>
    </source>
</reference>
<evidence type="ECO:0000313" key="3">
    <source>
        <dbReference type="Proteomes" id="UP000216057"/>
    </source>
</evidence>
<dbReference type="EMBL" id="MWWZ01000006">
    <property type="protein sequence ID" value="OZG68279.1"/>
    <property type="molecule type" value="Genomic_DNA"/>
</dbReference>
<dbReference type="Proteomes" id="UP000216057">
    <property type="component" value="Unassembled WGS sequence"/>
</dbReference>
<evidence type="ECO:0000313" key="1">
    <source>
        <dbReference type="EMBL" id="OZG68279.1"/>
    </source>
</evidence>
<dbReference type="AlphaFoldDB" id="A0A261GA33"/>
<reference evidence="2 4" key="2">
    <citation type="submission" date="2020-10" db="EMBL/GenBank/DDBJ databases">
        <title>Genome sequencing of Bifidobacterium eulemuris_DSMZ_100216.</title>
        <authorList>
            <person name="Kim J."/>
        </authorList>
    </citation>
    <scope>NUCLEOTIDE SEQUENCE [LARGE SCALE GENOMIC DNA]</scope>
    <source>
        <strain evidence="2 4">DSM 100216</strain>
    </source>
</reference>
<evidence type="ECO:0000313" key="2">
    <source>
        <dbReference type="EMBL" id="QOL31667.1"/>
    </source>
</evidence>
<keyword evidence="4" id="KW-1185">Reference proteome</keyword>
<proteinExistence type="predicted"/>
<name>A0A261GA33_9BIFI</name>
<protein>
    <submittedName>
        <fullName evidence="1">Uncharacterized protein</fullName>
    </submittedName>
</protein>
<dbReference type="KEGG" id="beu:BE0216_03715"/>
<dbReference type="Proteomes" id="UP000593943">
    <property type="component" value="Chromosome"/>
</dbReference>